<organism evidence="4 5">
    <name type="scientific">Candidatus Hakubella thermalkaliphila</name>
    <dbReference type="NCBI Taxonomy" id="2754717"/>
    <lineage>
        <taxon>Bacteria</taxon>
        <taxon>Bacillati</taxon>
        <taxon>Actinomycetota</taxon>
        <taxon>Actinomycetota incertae sedis</taxon>
        <taxon>Candidatus Hakubellales</taxon>
        <taxon>Candidatus Hakubellaceae</taxon>
        <taxon>Candidatus Hakubella</taxon>
    </lineage>
</organism>
<keyword evidence="2" id="KW-0057">Aromatic amino acid biosynthesis</keyword>
<dbReference type="GO" id="GO:0019632">
    <property type="term" value="P:shikimate metabolic process"/>
    <property type="evidence" value="ECO:0007669"/>
    <property type="project" value="TreeGrafter"/>
</dbReference>
<dbReference type="Gene3D" id="3.40.50.720">
    <property type="entry name" value="NAD(P)-binding Rossmann-like Domain"/>
    <property type="match status" value="1"/>
</dbReference>
<evidence type="ECO:0000313" key="5">
    <source>
        <dbReference type="Proteomes" id="UP000574717"/>
    </source>
</evidence>
<dbReference type="SUPFAM" id="SSF53223">
    <property type="entry name" value="Aminoacid dehydrogenase-like, N-terminal domain"/>
    <property type="match status" value="1"/>
</dbReference>
<dbReference type="GO" id="GO:0009073">
    <property type="term" value="P:aromatic amino acid family biosynthetic process"/>
    <property type="evidence" value="ECO:0007669"/>
    <property type="project" value="UniProtKB-KW"/>
</dbReference>
<gene>
    <name evidence="4" type="ORF">HKBW3S03_01999</name>
</gene>
<dbReference type="Proteomes" id="UP000574717">
    <property type="component" value="Unassembled WGS sequence"/>
</dbReference>
<keyword evidence="2" id="KW-0028">Amino-acid biosynthesis</keyword>
<dbReference type="Pfam" id="PF08501">
    <property type="entry name" value="Shikimate_dh_N"/>
    <property type="match status" value="1"/>
</dbReference>
<dbReference type="Gene3D" id="3.40.50.10860">
    <property type="entry name" value="Leucine Dehydrogenase, chain A, domain 1"/>
    <property type="match status" value="1"/>
</dbReference>
<dbReference type="AlphaFoldDB" id="A0A6V8NPW9"/>
<dbReference type="RefSeq" id="WP_407079657.1">
    <property type="nucleotide sequence ID" value="NZ_BLRU01000473.1"/>
</dbReference>
<comment type="caution">
    <text evidence="4">The sequence shown here is derived from an EMBL/GenBank/DDBJ whole genome shotgun (WGS) entry which is preliminary data.</text>
</comment>
<dbReference type="InterPro" id="IPR013708">
    <property type="entry name" value="Shikimate_DH-bd_N"/>
</dbReference>
<dbReference type="GO" id="GO:0009423">
    <property type="term" value="P:chorismate biosynthetic process"/>
    <property type="evidence" value="ECO:0007669"/>
    <property type="project" value="TreeGrafter"/>
</dbReference>
<reference evidence="4 5" key="1">
    <citation type="journal article" date="2020" name="Front. Microbiol.">
        <title>Single-cell genomics of novel Actinobacteria with the Wood-Ljungdahl pathway discovered in a serpentinizing system.</title>
        <authorList>
            <person name="Merino N."/>
            <person name="Kawai M."/>
            <person name="Boyd E.S."/>
            <person name="Colman D.R."/>
            <person name="McGlynn S.E."/>
            <person name="Nealson K.H."/>
            <person name="Kurokawa K."/>
            <person name="Hongoh Y."/>
        </authorList>
    </citation>
    <scope>NUCLEOTIDE SEQUENCE [LARGE SCALE GENOMIC DNA]</scope>
    <source>
        <strain evidence="4 5">S03</strain>
    </source>
</reference>
<accession>A0A6V8NPW9</accession>
<feature type="domain" description="Shikimate dehydrogenase substrate binding N-terminal" evidence="3">
    <location>
        <begin position="12"/>
        <end position="94"/>
    </location>
</feature>
<sequence length="135" mass="14370">MQIDGQTKIVGLIGDPINHSLSPAMHNAAYQALALNYLYLPFRVPAASLAAVISAVRCLDFRGLTVTVPHKETVIPQLYFLDRSAKRCGAVNTIVNNSGILTGYNTDGDGFIDSLREYGFESNGKKAVVLGAGGS</sequence>
<dbReference type="InterPro" id="IPR022893">
    <property type="entry name" value="Shikimate_DH_fam"/>
</dbReference>
<protein>
    <submittedName>
        <fullName evidence="4">Shikimate dehydrogenase</fullName>
    </submittedName>
</protein>
<dbReference type="InterPro" id="IPR046346">
    <property type="entry name" value="Aminoacid_DH-like_N_sf"/>
</dbReference>
<dbReference type="EMBL" id="BLRU01000473">
    <property type="protein sequence ID" value="GFP20496.1"/>
    <property type="molecule type" value="Genomic_DNA"/>
</dbReference>
<feature type="non-terminal residue" evidence="4">
    <location>
        <position position="135"/>
    </location>
</feature>
<comment type="pathway">
    <text evidence="1">Metabolic intermediate biosynthesis; chorismate biosynthesis; chorismate from D-erythrose 4-phosphate and phosphoenolpyruvate: step 4/7.</text>
</comment>
<name>A0A6V8NPW9_9ACTN</name>
<dbReference type="PANTHER" id="PTHR21089:SF1">
    <property type="entry name" value="BIFUNCTIONAL 3-DEHYDROQUINATE DEHYDRATASE_SHIKIMATE DEHYDROGENASE, CHLOROPLASTIC"/>
    <property type="match status" value="1"/>
</dbReference>
<proteinExistence type="predicted"/>
<evidence type="ECO:0000256" key="2">
    <source>
        <dbReference type="ARBA" id="ARBA00023141"/>
    </source>
</evidence>
<dbReference type="PANTHER" id="PTHR21089">
    <property type="entry name" value="SHIKIMATE DEHYDROGENASE"/>
    <property type="match status" value="1"/>
</dbReference>
<evidence type="ECO:0000256" key="1">
    <source>
        <dbReference type="ARBA" id="ARBA00004871"/>
    </source>
</evidence>
<dbReference type="GO" id="GO:0004764">
    <property type="term" value="F:shikimate 3-dehydrogenase (NADP+) activity"/>
    <property type="evidence" value="ECO:0007669"/>
    <property type="project" value="InterPro"/>
</dbReference>
<evidence type="ECO:0000313" key="4">
    <source>
        <dbReference type="EMBL" id="GFP20496.1"/>
    </source>
</evidence>
<evidence type="ECO:0000259" key="3">
    <source>
        <dbReference type="Pfam" id="PF08501"/>
    </source>
</evidence>